<gene>
    <name evidence="2" type="ORF">RG540_CH00560</name>
</gene>
<dbReference type="eggNOG" id="ENOG5032RJU">
    <property type="taxonomic scope" value="Bacteria"/>
</dbReference>
<dbReference type="OrthoDB" id="9811204at2"/>
<dbReference type="AlphaFoldDB" id="A0A068SKH7"/>
<dbReference type="Proteomes" id="UP000028181">
    <property type="component" value="Chromosome I"/>
</dbReference>
<dbReference type="GeneID" id="24255483"/>
<dbReference type="HOGENOM" id="CLU_119381_0_0_5"/>
<evidence type="ECO:0000313" key="3">
    <source>
        <dbReference type="Proteomes" id="UP000028181"/>
    </source>
</evidence>
<name>A0A068SKH7_NEOGA</name>
<feature type="transmembrane region" description="Helical" evidence="1">
    <location>
        <begin position="115"/>
        <end position="133"/>
    </location>
</feature>
<sequence>MPSYPEVRLYLSGLWLLIRGDAQGFRLLDISDRGMMRSFWAFVWCLPGAFISWLWWRDYLLEGMPSGARIGGIFFVRMAMLEIFNWLVPLILAGVLCSLLGIARKFPAVVVTVNWLSVPFAYLYGLLSLRFLLPSSLDTALALVHFALLIVMIVAISRVMRMICGPQPLMITTLVLVLIVPSMLLTEALQRFLGIYPL</sequence>
<keyword evidence="1" id="KW-0812">Transmembrane</keyword>
<feature type="transmembrane region" description="Helical" evidence="1">
    <location>
        <begin position="39"/>
        <end position="56"/>
    </location>
</feature>
<evidence type="ECO:0000313" key="2">
    <source>
        <dbReference type="EMBL" id="CDN46254.1"/>
    </source>
</evidence>
<proteinExistence type="predicted"/>
<dbReference type="RefSeq" id="WP_038592739.1">
    <property type="nucleotide sequence ID" value="NZ_HG938353.1"/>
</dbReference>
<evidence type="ECO:0008006" key="4">
    <source>
        <dbReference type="Google" id="ProtNLM"/>
    </source>
</evidence>
<organism evidence="2 3">
    <name type="scientific">Neorhizobium galegae bv. orientalis str. HAMBI 540</name>
    <dbReference type="NCBI Taxonomy" id="1028800"/>
    <lineage>
        <taxon>Bacteria</taxon>
        <taxon>Pseudomonadati</taxon>
        <taxon>Pseudomonadota</taxon>
        <taxon>Alphaproteobacteria</taxon>
        <taxon>Hyphomicrobiales</taxon>
        <taxon>Rhizobiaceae</taxon>
        <taxon>Rhizobium/Agrobacterium group</taxon>
        <taxon>Neorhizobium</taxon>
    </lineage>
</organism>
<protein>
    <recommendedName>
        <fullName evidence="4">Yip1 domain-containing protein</fullName>
    </recommendedName>
</protein>
<keyword evidence="1" id="KW-1133">Transmembrane helix</keyword>
<accession>A0A068SKH7</accession>
<keyword evidence="3" id="KW-1185">Reference proteome</keyword>
<reference evidence="3" key="1">
    <citation type="journal article" date="2014" name="BMC Genomics">
        <title>Genome sequencing of two Neorhizobium galegae strains reveals a noeT gene responsible for the unusual acetylation of the nodulation factors.</title>
        <authorList>
            <person name="Osterman J."/>
            <person name="Marsh J."/>
            <person name="Laine P.K."/>
            <person name="Zeng Z."/>
            <person name="Alatalo E."/>
            <person name="Sullivan J.T."/>
            <person name="Young J.P."/>
            <person name="Thomas-Oates J."/>
            <person name="Paulin L."/>
            <person name="Lindstrom K."/>
        </authorList>
    </citation>
    <scope>NUCLEOTIDE SEQUENCE [LARGE SCALE GENOMIC DNA]</scope>
    <source>
        <strain evidence="3">HAMBI 540</strain>
    </source>
</reference>
<feature type="transmembrane region" description="Helical" evidence="1">
    <location>
        <begin position="169"/>
        <end position="189"/>
    </location>
</feature>
<feature type="transmembrane region" description="Helical" evidence="1">
    <location>
        <begin position="83"/>
        <end position="103"/>
    </location>
</feature>
<dbReference type="KEGG" id="ngg:RG540_CH00560"/>
<keyword evidence="1" id="KW-0472">Membrane</keyword>
<dbReference type="EMBL" id="HG938353">
    <property type="protein sequence ID" value="CDN46254.1"/>
    <property type="molecule type" value="Genomic_DNA"/>
</dbReference>
<evidence type="ECO:0000256" key="1">
    <source>
        <dbReference type="SAM" id="Phobius"/>
    </source>
</evidence>
<dbReference type="PATRIC" id="fig|1028800.3.peg.58"/>
<feature type="transmembrane region" description="Helical" evidence="1">
    <location>
        <begin position="139"/>
        <end position="157"/>
    </location>
</feature>